<evidence type="ECO:0000256" key="2">
    <source>
        <dbReference type="SAM" id="Phobius"/>
    </source>
</evidence>
<feature type="region of interest" description="Disordered" evidence="1">
    <location>
        <begin position="143"/>
        <end position="174"/>
    </location>
</feature>
<dbReference type="AlphaFoldDB" id="A0A2U3B546"/>
<dbReference type="OrthoDB" id="2497689at2"/>
<feature type="transmembrane region" description="Helical" evidence="2">
    <location>
        <begin position="460"/>
        <end position="480"/>
    </location>
</feature>
<name>A0A2U3B546_9VIBR</name>
<keyword evidence="2" id="KW-1133">Transmembrane helix</keyword>
<reference evidence="3 4" key="1">
    <citation type="submission" date="2018-05" db="EMBL/GenBank/DDBJ databases">
        <title>Vibrio limimaris sp. nov., isolated from marine sediment.</title>
        <authorList>
            <person name="Li C.-M."/>
        </authorList>
    </citation>
    <scope>NUCLEOTIDE SEQUENCE [LARGE SCALE GENOMIC DNA]</scope>
    <source>
        <strain evidence="3 4">E4404</strain>
    </source>
</reference>
<comment type="caution">
    <text evidence="3">The sequence shown here is derived from an EMBL/GenBank/DDBJ whole genome shotgun (WGS) entry which is preliminary data.</text>
</comment>
<dbReference type="EMBL" id="QFWT01000014">
    <property type="protein sequence ID" value="PWI31844.1"/>
    <property type="molecule type" value="Genomic_DNA"/>
</dbReference>
<gene>
    <name evidence="3" type="ORF">DI392_18350</name>
</gene>
<sequence>MSRLDEFRKLQKNRAQVGKAAVRKASEPRLIESMLNSEIDEKRLSSLDYSSDLIYSIDIDEEEAKQLLVDLKNQFNSARLEALLSTVKNDITQSIAVPFGLGKVVSAYDKVGGNVTTVHNAQQGIYAKESDEYNRSDYTVAKNSQGESFERGGKQSVGSQFTKRQMDNNGNVTDAYTGEKVRADQTSPDHIVSNSEFHKNGGFMLSSEAKADFGTDERNLASTQRNINQSLKDHDKMEWKDWKQSGRKETNEEAFNIDNEKLKEAYERGQKTAEEHKPTTAQEVGYFAKNTAKTGMSEGAKMGAQQGFGILLVELLTQTMEEIKDIFKNGRELESWIQEIKVRLQRIGSKVADKWKDALDGFVSGGLSGFISNFITVMVNRFVTTCTRMIRLIREGVFSLFKAAKTVLFRPEGTSFREASHEASKLIMSGVIVAGGVLLEEAVDNIVSTIPLLAPISTTVTAITVGSITGIAMAMSAYIIDRLDLLRVIEIEQHNYIIKHLDNDISESLERSEEISVKMDEYLLV</sequence>
<protein>
    <recommendedName>
        <fullName evidence="5">Lactate permease</fullName>
    </recommendedName>
</protein>
<proteinExistence type="predicted"/>
<evidence type="ECO:0000256" key="1">
    <source>
        <dbReference type="SAM" id="MobiDB-lite"/>
    </source>
</evidence>
<evidence type="ECO:0000313" key="4">
    <source>
        <dbReference type="Proteomes" id="UP000245362"/>
    </source>
</evidence>
<keyword evidence="2" id="KW-0472">Membrane</keyword>
<organism evidence="3 4">
    <name type="scientific">Vibrio albus</name>
    <dbReference type="NCBI Taxonomy" id="2200953"/>
    <lineage>
        <taxon>Bacteria</taxon>
        <taxon>Pseudomonadati</taxon>
        <taxon>Pseudomonadota</taxon>
        <taxon>Gammaproteobacteria</taxon>
        <taxon>Vibrionales</taxon>
        <taxon>Vibrionaceae</taxon>
        <taxon>Vibrio</taxon>
    </lineage>
</organism>
<keyword evidence="2" id="KW-0812">Transmembrane</keyword>
<dbReference type="RefSeq" id="WP_109321148.1">
    <property type="nucleotide sequence ID" value="NZ_QFWT01000014.1"/>
</dbReference>
<feature type="compositionally biased region" description="Polar residues" evidence="1">
    <location>
        <begin position="156"/>
        <end position="174"/>
    </location>
</feature>
<dbReference type="Proteomes" id="UP000245362">
    <property type="component" value="Unassembled WGS sequence"/>
</dbReference>
<keyword evidence="4" id="KW-1185">Reference proteome</keyword>
<accession>A0A2U3B546</accession>
<evidence type="ECO:0008006" key="5">
    <source>
        <dbReference type="Google" id="ProtNLM"/>
    </source>
</evidence>
<evidence type="ECO:0000313" key="3">
    <source>
        <dbReference type="EMBL" id="PWI31844.1"/>
    </source>
</evidence>